<sequence>MTGLRMLMVHLTSVKKFYQNVRSDDWSDVSPELAAEMAHVSEGIKASLKSLFAPFGKAFEVIKKGKLLAKLKNIIGLVFYTIFVLILLAVLLPVVFVQLVLAQLRRYKKSYGFFMWSDETASNIYVNVKLITKVEGKTVDAIVSHEHLHLLQYHWMKQSGLTGGEKTGEMIARDLLCQEYRNNSQVDYLLNQKEIEARLNELVVEHYRESEVLPSNQDEFLEMIMRNKVFLTYLFGFDSEFFRSLKNHFEGEFGKKLKDLNFIEEVRDNESIRELAYAVNVFESDDIKLLFITESMALMYANLLAYYGDLEASRLFIESVDNRRLIHKMYKNPLIVDLQSTS</sequence>
<reference evidence="4 5" key="1">
    <citation type="submission" date="2021-03" db="EMBL/GenBank/DDBJ databases">
        <title>Pseudidiomarina terrestris, a new bacterium isolated from saline soil.</title>
        <authorList>
            <person name="Galisteo C."/>
            <person name="De La Haba R."/>
            <person name="Sanchez-Porro C."/>
            <person name="Ventosa A."/>
        </authorList>
    </citation>
    <scope>NUCLEOTIDE SEQUENCE [LARGE SCALE GENOMIC DNA]</scope>
    <source>
        <strain evidence="2 5">1APP75-32.1</strain>
        <strain evidence="4">1APR75-15</strain>
        <strain evidence="3">1ASR75-15</strain>
    </source>
</reference>
<feature type="transmembrane region" description="Helical" evidence="1">
    <location>
        <begin position="74"/>
        <end position="101"/>
    </location>
</feature>
<keyword evidence="1" id="KW-1133">Transmembrane helix</keyword>
<accession>A0AAW7QZN7</accession>
<evidence type="ECO:0008006" key="6">
    <source>
        <dbReference type="Google" id="ProtNLM"/>
    </source>
</evidence>
<dbReference type="EMBL" id="JAGGJC010000006">
    <property type="protein sequence ID" value="MDN7130470.1"/>
    <property type="molecule type" value="Genomic_DNA"/>
</dbReference>
<keyword evidence="1" id="KW-0812">Transmembrane</keyword>
<dbReference type="Proteomes" id="UP001169491">
    <property type="component" value="Unassembled WGS sequence"/>
</dbReference>
<keyword evidence="4" id="KW-1185">Reference proteome</keyword>
<dbReference type="RefSeq" id="WP_301775101.1">
    <property type="nucleotide sequence ID" value="NZ_JAGGJB010000007.1"/>
</dbReference>
<protein>
    <recommendedName>
        <fullName evidence="6">Peptidase M48 domain-containing protein</fullName>
    </recommendedName>
</protein>
<comment type="caution">
    <text evidence="2">The sequence shown here is derived from an EMBL/GenBank/DDBJ whole genome shotgun (WGS) entry which is preliminary data.</text>
</comment>
<dbReference type="AlphaFoldDB" id="A0AAW7QZN7"/>
<evidence type="ECO:0000313" key="5">
    <source>
        <dbReference type="Proteomes" id="UP001169492"/>
    </source>
</evidence>
<organism evidence="2 5">
    <name type="scientific">Pseudidiomarina terrestris</name>
    <dbReference type="NCBI Taxonomy" id="2820060"/>
    <lineage>
        <taxon>Bacteria</taxon>
        <taxon>Pseudomonadati</taxon>
        <taxon>Pseudomonadota</taxon>
        <taxon>Gammaproteobacteria</taxon>
        <taxon>Alteromonadales</taxon>
        <taxon>Idiomarinaceae</taxon>
        <taxon>Pseudidiomarina</taxon>
    </lineage>
</organism>
<gene>
    <name evidence="2" type="ORF">J6I90_12310</name>
    <name evidence="3" type="ORF">J6I92_11365</name>
</gene>
<name>A0AAW7QZN7_9GAMM</name>
<evidence type="ECO:0000313" key="2">
    <source>
        <dbReference type="EMBL" id="MDN7125666.1"/>
    </source>
</evidence>
<dbReference type="Proteomes" id="UP001169492">
    <property type="component" value="Unassembled WGS sequence"/>
</dbReference>
<evidence type="ECO:0000313" key="3">
    <source>
        <dbReference type="EMBL" id="MDN7130470.1"/>
    </source>
</evidence>
<evidence type="ECO:0000256" key="1">
    <source>
        <dbReference type="SAM" id="Phobius"/>
    </source>
</evidence>
<dbReference type="EMBL" id="JAGGJB010000007">
    <property type="protein sequence ID" value="MDN7125666.1"/>
    <property type="molecule type" value="Genomic_DNA"/>
</dbReference>
<proteinExistence type="predicted"/>
<keyword evidence="1" id="KW-0472">Membrane</keyword>
<evidence type="ECO:0000313" key="4">
    <source>
        <dbReference type="Proteomes" id="UP001169491"/>
    </source>
</evidence>